<reference evidence="2 3" key="1">
    <citation type="submission" date="2022-08" db="EMBL/GenBank/DDBJ databases">
        <title>Aerococcaceae sp. nov isolated from spoiled eye mask.</title>
        <authorList>
            <person name="Zhou G."/>
            <person name="Xie X.-B."/>
            <person name="Shi Q.-S."/>
            <person name="Wang Y.-S."/>
            <person name="Wen X."/>
            <person name="Peng H."/>
            <person name="Yang X.-J."/>
            <person name="Tao H.-B."/>
            <person name="Huang X.-M."/>
        </authorList>
    </citation>
    <scope>NUCLEOTIDE SEQUENCE [LARGE SCALE GENOMIC DNA]</scope>
    <source>
        <strain evidence="3">DM20194951</strain>
    </source>
</reference>
<accession>A0ABY5P816</accession>
<proteinExistence type="predicted"/>
<feature type="domain" description="ChrB N-terminal" evidence="1">
    <location>
        <begin position="24"/>
        <end position="178"/>
    </location>
</feature>
<evidence type="ECO:0000313" key="3">
    <source>
        <dbReference type="Proteomes" id="UP001315967"/>
    </source>
</evidence>
<evidence type="ECO:0000259" key="1">
    <source>
        <dbReference type="Pfam" id="PF20229"/>
    </source>
</evidence>
<evidence type="ECO:0000313" key="2">
    <source>
        <dbReference type="EMBL" id="UUX34804.1"/>
    </source>
</evidence>
<gene>
    <name evidence="2" type="ORF">NRE15_03905</name>
</gene>
<dbReference type="Pfam" id="PF20229">
    <property type="entry name" value="ChrB_N"/>
    <property type="match status" value="1"/>
</dbReference>
<name>A0ABY5P816_9LACT</name>
<dbReference type="RefSeq" id="WP_313794306.1">
    <property type="nucleotide sequence ID" value="NZ_CP102453.1"/>
</dbReference>
<sequence length="180" mass="21323">MENQVDYEWLMLNFTIPKEPSRVRVSVWRKLKKQGAVSIGQSTWLLPAMDNHLDFFNDIVNEIQDNHGTAYLAKADFITTTSSDDIVDIFNQARNEEYKEFLEKCEDFYAEIENETNKDNFTYVELEENEDEYNKLLEWFKKISFRDSFTAPLKTDAIQAIEKCQNLLETFTNRVYELNN</sequence>
<dbReference type="InterPro" id="IPR046858">
    <property type="entry name" value="ChrB_N"/>
</dbReference>
<keyword evidence="3" id="KW-1185">Reference proteome</keyword>
<organism evidence="2 3">
    <name type="scientific">Fundicoccus culcitae</name>
    <dbReference type="NCBI Taxonomy" id="2969821"/>
    <lineage>
        <taxon>Bacteria</taxon>
        <taxon>Bacillati</taxon>
        <taxon>Bacillota</taxon>
        <taxon>Bacilli</taxon>
        <taxon>Lactobacillales</taxon>
        <taxon>Aerococcaceae</taxon>
        <taxon>Fundicoccus</taxon>
    </lineage>
</organism>
<protein>
    <recommendedName>
        <fullName evidence="1">ChrB N-terminal domain-containing protein</fullName>
    </recommendedName>
</protein>
<dbReference type="EMBL" id="CP102453">
    <property type="protein sequence ID" value="UUX34804.1"/>
    <property type="molecule type" value="Genomic_DNA"/>
</dbReference>
<dbReference type="Proteomes" id="UP001315967">
    <property type="component" value="Chromosome"/>
</dbReference>